<dbReference type="SUPFAM" id="SSF56112">
    <property type="entry name" value="Protein kinase-like (PK-like)"/>
    <property type="match status" value="1"/>
</dbReference>
<sequence length="263" mass="30031">MATDMELLQAEHGNVAVFFSTVTIPDDASFQFQAVCKMGYGRSIERVTCEAGLYQQGLKALQGRYIPRIFGFFVRTTSRGPTVALVMSYEGRQLKRPMGCLPLQFRKRVFRGFRRIHQAGLRHGDICEANVVVRRRKDGSYWPTIVDFDNAMRHEPECVLEGKVQIYGRYPRPQIDLCHELTFVGCPAFTDLWRPRGCTFLNSWVPAEDAADVESVLKAGAHIIAANNFSEEQCRSAAEHTVKKHLSWYEERIKWDKSPLPVE</sequence>
<dbReference type="STRING" id="1314778.A0A5C3PM04"/>
<evidence type="ECO:0008006" key="3">
    <source>
        <dbReference type="Google" id="ProtNLM"/>
    </source>
</evidence>
<evidence type="ECO:0000313" key="1">
    <source>
        <dbReference type="EMBL" id="TFK89328.1"/>
    </source>
</evidence>
<organism evidence="1 2">
    <name type="scientific">Polyporus arcularius HHB13444</name>
    <dbReference type="NCBI Taxonomy" id="1314778"/>
    <lineage>
        <taxon>Eukaryota</taxon>
        <taxon>Fungi</taxon>
        <taxon>Dikarya</taxon>
        <taxon>Basidiomycota</taxon>
        <taxon>Agaricomycotina</taxon>
        <taxon>Agaricomycetes</taxon>
        <taxon>Polyporales</taxon>
        <taxon>Polyporaceae</taxon>
        <taxon>Polyporus</taxon>
    </lineage>
</organism>
<accession>A0A5C3PM04</accession>
<protein>
    <recommendedName>
        <fullName evidence="3">Non-specific serine/threonine protein kinase</fullName>
    </recommendedName>
</protein>
<dbReference type="EMBL" id="ML211079">
    <property type="protein sequence ID" value="TFK89328.1"/>
    <property type="molecule type" value="Genomic_DNA"/>
</dbReference>
<gene>
    <name evidence="1" type="ORF">K466DRAFT_31418</name>
</gene>
<dbReference type="InterPro" id="IPR011009">
    <property type="entry name" value="Kinase-like_dom_sf"/>
</dbReference>
<evidence type="ECO:0000313" key="2">
    <source>
        <dbReference type="Proteomes" id="UP000308197"/>
    </source>
</evidence>
<proteinExistence type="predicted"/>
<dbReference type="InParanoid" id="A0A5C3PM04"/>
<keyword evidence="2" id="KW-1185">Reference proteome</keyword>
<name>A0A5C3PM04_9APHY</name>
<dbReference type="Proteomes" id="UP000308197">
    <property type="component" value="Unassembled WGS sequence"/>
</dbReference>
<dbReference type="AlphaFoldDB" id="A0A5C3PM04"/>
<reference evidence="1 2" key="1">
    <citation type="journal article" date="2019" name="Nat. Ecol. Evol.">
        <title>Megaphylogeny resolves global patterns of mushroom evolution.</title>
        <authorList>
            <person name="Varga T."/>
            <person name="Krizsan K."/>
            <person name="Foldi C."/>
            <person name="Dima B."/>
            <person name="Sanchez-Garcia M."/>
            <person name="Sanchez-Ramirez S."/>
            <person name="Szollosi G.J."/>
            <person name="Szarkandi J.G."/>
            <person name="Papp V."/>
            <person name="Albert L."/>
            <person name="Andreopoulos W."/>
            <person name="Angelini C."/>
            <person name="Antonin V."/>
            <person name="Barry K.W."/>
            <person name="Bougher N.L."/>
            <person name="Buchanan P."/>
            <person name="Buyck B."/>
            <person name="Bense V."/>
            <person name="Catcheside P."/>
            <person name="Chovatia M."/>
            <person name="Cooper J."/>
            <person name="Damon W."/>
            <person name="Desjardin D."/>
            <person name="Finy P."/>
            <person name="Geml J."/>
            <person name="Haridas S."/>
            <person name="Hughes K."/>
            <person name="Justo A."/>
            <person name="Karasinski D."/>
            <person name="Kautmanova I."/>
            <person name="Kiss B."/>
            <person name="Kocsube S."/>
            <person name="Kotiranta H."/>
            <person name="LaButti K.M."/>
            <person name="Lechner B.E."/>
            <person name="Liimatainen K."/>
            <person name="Lipzen A."/>
            <person name="Lukacs Z."/>
            <person name="Mihaltcheva S."/>
            <person name="Morgado L.N."/>
            <person name="Niskanen T."/>
            <person name="Noordeloos M.E."/>
            <person name="Ohm R.A."/>
            <person name="Ortiz-Santana B."/>
            <person name="Ovrebo C."/>
            <person name="Racz N."/>
            <person name="Riley R."/>
            <person name="Savchenko A."/>
            <person name="Shiryaev A."/>
            <person name="Soop K."/>
            <person name="Spirin V."/>
            <person name="Szebenyi C."/>
            <person name="Tomsovsky M."/>
            <person name="Tulloss R.E."/>
            <person name="Uehling J."/>
            <person name="Grigoriev I.V."/>
            <person name="Vagvolgyi C."/>
            <person name="Papp T."/>
            <person name="Martin F.M."/>
            <person name="Miettinen O."/>
            <person name="Hibbett D.S."/>
            <person name="Nagy L.G."/>
        </authorList>
    </citation>
    <scope>NUCLEOTIDE SEQUENCE [LARGE SCALE GENOMIC DNA]</scope>
    <source>
        <strain evidence="1 2">HHB13444</strain>
    </source>
</reference>